<evidence type="ECO:0000256" key="1">
    <source>
        <dbReference type="SAM" id="MobiDB-lite"/>
    </source>
</evidence>
<evidence type="ECO:0000313" key="2">
    <source>
        <dbReference type="EMBL" id="KAL3285005.1"/>
    </source>
</evidence>
<reference evidence="2 3" key="1">
    <citation type="journal article" date="2021" name="BMC Biol.">
        <title>Horizontally acquired antibacterial genes associated with adaptive radiation of ladybird beetles.</title>
        <authorList>
            <person name="Li H.S."/>
            <person name="Tang X.F."/>
            <person name="Huang Y.H."/>
            <person name="Xu Z.Y."/>
            <person name="Chen M.L."/>
            <person name="Du X.Y."/>
            <person name="Qiu B.Y."/>
            <person name="Chen P.T."/>
            <person name="Zhang W."/>
            <person name="Slipinski A."/>
            <person name="Escalona H.E."/>
            <person name="Waterhouse R.M."/>
            <person name="Zwick A."/>
            <person name="Pang H."/>
        </authorList>
    </citation>
    <scope>NUCLEOTIDE SEQUENCE [LARGE SCALE GENOMIC DNA]</scope>
    <source>
        <strain evidence="2">SYSU2018</strain>
    </source>
</reference>
<feature type="region of interest" description="Disordered" evidence="1">
    <location>
        <begin position="88"/>
        <end position="108"/>
    </location>
</feature>
<organism evidence="2 3">
    <name type="scientific">Cryptolaemus montrouzieri</name>
    <dbReference type="NCBI Taxonomy" id="559131"/>
    <lineage>
        <taxon>Eukaryota</taxon>
        <taxon>Metazoa</taxon>
        <taxon>Ecdysozoa</taxon>
        <taxon>Arthropoda</taxon>
        <taxon>Hexapoda</taxon>
        <taxon>Insecta</taxon>
        <taxon>Pterygota</taxon>
        <taxon>Neoptera</taxon>
        <taxon>Endopterygota</taxon>
        <taxon>Coleoptera</taxon>
        <taxon>Polyphaga</taxon>
        <taxon>Cucujiformia</taxon>
        <taxon>Coccinelloidea</taxon>
        <taxon>Coccinellidae</taxon>
        <taxon>Scymninae</taxon>
        <taxon>Scymnini</taxon>
        <taxon>Cryptolaemus</taxon>
    </lineage>
</organism>
<feature type="region of interest" description="Disordered" evidence="1">
    <location>
        <begin position="121"/>
        <end position="143"/>
    </location>
</feature>
<proteinExistence type="predicted"/>
<dbReference type="EMBL" id="JABFTP020000165">
    <property type="protein sequence ID" value="KAL3285005.1"/>
    <property type="molecule type" value="Genomic_DNA"/>
</dbReference>
<dbReference type="AlphaFoldDB" id="A0ABD2P328"/>
<feature type="compositionally biased region" description="Basic and acidic residues" evidence="1">
    <location>
        <begin position="88"/>
        <end position="101"/>
    </location>
</feature>
<sequence>NAQEKNCFTRTNATDKQISILGNGRSYIRNRKFIRPCKNFNNFNQDSKQNVSNFQKPLSLTRTRNNFFVPIVENDCEGINNPNVTLREDASSEHLKDRDDITDSSDESFFGNIEDEIDLNEESLKPHDSVGSEGEENSPVKKAKVDIQSGLQDLNEKGEKCLIPHGFVVRTGRQIKRPVRFSGTDIQTLQNVK</sequence>
<accession>A0ABD2P328</accession>
<comment type="caution">
    <text evidence="2">The sequence shown here is derived from an EMBL/GenBank/DDBJ whole genome shotgun (WGS) entry which is preliminary data.</text>
</comment>
<keyword evidence="3" id="KW-1185">Reference proteome</keyword>
<evidence type="ECO:0000313" key="3">
    <source>
        <dbReference type="Proteomes" id="UP001516400"/>
    </source>
</evidence>
<name>A0ABD2P328_9CUCU</name>
<protein>
    <submittedName>
        <fullName evidence="2">Uncharacterized protein</fullName>
    </submittedName>
</protein>
<gene>
    <name evidence="2" type="ORF">HHI36_019134</name>
</gene>
<feature type="non-terminal residue" evidence="2">
    <location>
        <position position="1"/>
    </location>
</feature>
<dbReference type="Proteomes" id="UP001516400">
    <property type="component" value="Unassembled WGS sequence"/>
</dbReference>